<feature type="domain" description="Nudix hydrolase" evidence="8">
    <location>
        <begin position="44"/>
        <end position="180"/>
    </location>
</feature>
<comment type="cofactor">
    <cofactor evidence="2">
        <name>Mg(2+)</name>
        <dbReference type="ChEBI" id="CHEBI:18420"/>
    </cofactor>
</comment>
<dbReference type="STRING" id="7918.ENSLOCP00000009663"/>
<evidence type="ECO:0000256" key="2">
    <source>
        <dbReference type="ARBA" id="ARBA00001946"/>
    </source>
</evidence>
<dbReference type="Ensembl" id="ENSLOCT00000009674.1">
    <property type="protein sequence ID" value="ENSLOCP00000009663.1"/>
    <property type="gene ID" value="ENSLOCG00000007952.1"/>
</dbReference>
<keyword evidence="4" id="KW-0378">Hydrolase</keyword>
<dbReference type="PANTHER" id="PTHR12992:SF11">
    <property type="entry name" value="MITOCHONDRIAL COENZYME A DIPHOSPHATASE NUDT8"/>
    <property type="match status" value="1"/>
</dbReference>
<dbReference type="CDD" id="cd03426">
    <property type="entry name" value="NUDIX_CoAse_Nudt7"/>
    <property type="match status" value="1"/>
</dbReference>
<reference evidence="10" key="1">
    <citation type="submission" date="2011-12" db="EMBL/GenBank/DDBJ databases">
        <title>The Draft Genome of Lepisosteus oculatus.</title>
        <authorList>
            <consortium name="The Broad Institute Genome Assembly &amp; Analysis Group"/>
            <consortium name="Computational R&amp;D Group"/>
            <consortium name="and Sequencing Platform"/>
            <person name="Di Palma F."/>
            <person name="Alfoldi J."/>
            <person name="Johnson J."/>
            <person name="Berlin A."/>
            <person name="Gnerre S."/>
            <person name="Jaffe D."/>
            <person name="MacCallum I."/>
            <person name="Young S."/>
            <person name="Walker B.J."/>
            <person name="Lander E.S."/>
            <person name="Lindblad-Toh K."/>
        </authorList>
    </citation>
    <scope>NUCLEOTIDE SEQUENCE [LARGE SCALE GENOMIC DNA]</scope>
</reference>
<feature type="compositionally biased region" description="Low complexity" evidence="7">
    <location>
        <begin position="1"/>
        <end position="10"/>
    </location>
</feature>
<organism evidence="9 10">
    <name type="scientific">Lepisosteus oculatus</name>
    <name type="common">Spotted gar</name>
    <dbReference type="NCBI Taxonomy" id="7918"/>
    <lineage>
        <taxon>Eukaryota</taxon>
        <taxon>Metazoa</taxon>
        <taxon>Chordata</taxon>
        <taxon>Craniata</taxon>
        <taxon>Vertebrata</taxon>
        <taxon>Euteleostomi</taxon>
        <taxon>Actinopterygii</taxon>
        <taxon>Neopterygii</taxon>
        <taxon>Holostei</taxon>
        <taxon>Semionotiformes</taxon>
        <taxon>Lepisosteidae</taxon>
        <taxon>Lepisosteus</taxon>
    </lineage>
</organism>
<keyword evidence="6" id="KW-0464">Manganese</keyword>
<evidence type="ECO:0000256" key="7">
    <source>
        <dbReference type="SAM" id="MobiDB-lite"/>
    </source>
</evidence>
<comment type="cofactor">
    <cofactor evidence="1">
        <name>Mn(2+)</name>
        <dbReference type="ChEBI" id="CHEBI:29035"/>
    </cofactor>
</comment>
<dbReference type="GO" id="GO:0010945">
    <property type="term" value="F:coenzyme A diphosphatase activity"/>
    <property type="evidence" value="ECO:0007669"/>
    <property type="project" value="InterPro"/>
</dbReference>
<dbReference type="Pfam" id="PF00293">
    <property type="entry name" value="NUDIX"/>
    <property type="match status" value="1"/>
</dbReference>
<dbReference type="GO" id="GO:0046872">
    <property type="term" value="F:metal ion binding"/>
    <property type="evidence" value="ECO:0007669"/>
    <property type="project" value="UniProtKB-KW"/>
</dbReference>
<dbReference type="Proteomes" id="UP000018468">
    <property type="component" value="Linkage group LG26"/>
</dbReference>
<dbReference type="Bgee" id="ENSLOCG00000007952">
    <property type="expression patterns" value="Expressed in ovary and 13 other cell types or tissues"/>
</dbReference>
<keyword evidence="3" id="KW-0479">Metal-binding</keyword>
<keyword evidence="10" id="KW-1185">Reference proteome</keyword>
<dbReference type="PROSITE" id="PS51462">
    <property type="entry name" value="NUDIX"/>
    <property type="match status" value="1"/>
</dbReference>
<dbReference type="InterPro" id="IPR015797">
    <property type="entry name" value="NUDIX_hydrolase-like_dom_sf"/>
</dbReference>
<dbReference type="InterPro" id="IPR045121">
    <property type="entry name" value="CoAse"/>
</dbReference>
<sequence>HQASSSSSSSPPALRECLSAQNESRCRRALSPNGPLYEPGAEGPRGRAAVLVSLCSVRGEPAFLFTLRSSRLPGRHKGDVSFAGGKQDPADRDVVETALREAREELGVTVAPGCVWGVLKPLRDRSGMMIAPVVAHLGPVEAFSFNPNPAEVEEIFTLTLSHLCDPANRGYTHFRAGARYAYTLPVFKNGRHRVWGLTAVALDEALKLVVP</sequence>
<evidence type="ECO:0000313" key="10">
    <source>
        <dbReference type="Proteomes" id="UP000018468"/>
    </source>
</evidence>
<name>W5MMQ4_LEPOC</name>
<evidence type="ECO:0000313" key="9">
    <source>
        <dbReference type="Ensembl" id="ENSLOCP00000009663.1"/>
    </source>
</evidence>
<accession>W5MMQ4</accession>
<reference evidence="9" key="2">
    <citation type="submission" date="2025-08" db="UniProtKB">
        <authorList>
            <consortium name="Ensembl"/>
        </authorList>
    </citation>
    <scope>IDENTIFICATION</scope>
</reference>
<evidence type="ECO:0000256" key="6">
    <source>
        <dbReference type="ARBA" id="ARBA00023211"/>
    </source>
</evidence>
<protein>
    <submittedName>
        <fullName evidence="9">Nudix hydrolase 8</fullName>
    </submittedName>
</protein>
<dbReference type="AlphaFoldDB" id="W5MMQ4"/>
<evidence type="ECO:0000259" key="8">
    <source>
        <dbReference type="PROSITE" id="PS51462"/>
    </source>
</evidence>
<dbReference type="EMBL" id="AHAT01034710">
    <property type="status" value="NOT_ANNOTATED_CDS"/>
    <property type="molecule type" value="Genomic_DNA"/>
</dbReference>
<dbReference type="Gene3D" id="3.90.79.10">
    <property type="entry name" value="Nucleoside Triphosphate Pyrophosphohydrolase"/>
    <property type="match status" value="1"/>
</dbReference>
<evidence type="ECO:0000256" key="5">
    <source>
        <dbReference type="ARBA" id="ARBA00022842"/>
    </source>
</evidence>
<dbReference type="PANTHER" id="PTHR12992">
    <property type="entry name" value="NUDIX HYDROLASE"/>
    <property type="match status" value="1"/>
</dbReference>
<evidence type="ECO:0000256" key="4">
    <source>
        <dbReference type="ARBA" id="ARBA00022801"/>
    </source>
</evidence>
<evidence type="ECO:0000256" key="1">
    <source>
        <dbReference type="ARBA" id="ARBA00001936"/>
    </source>
</evidence>
<keyword evidence="5" id="KW-0460">Magnesium</keyword>
<dbReference type="InterPro" id="IPR000086">
    <property type="entry name" value="NUDIX_hydrolase_dom"/>
</dbReference>
<dbReference type="HOGENOM" id="CLU_040940_4_0_1"/>
<dbReference type="GeneTree" id="ENSGT00940000162775"/>
<reference evidence="9" key="3">
    <citation type="submission" date="2025-09" db="UniProtKB">
        <authorList>
            <consortium name="Ensembl"/>
        </authorList>
    </citation>
    <scope>IDENTIFICATION</scope>
</reference>
<dbReference type="OMA" id="HYRIWGI"/>
<dbReference type="SUPFAM" id="SSF55811">
    <property type="entry name" value="Nudix"/>
    <property type="match status" value="1"/>
</dbReference>
<evidence type="ECO:0000256" key="3">
    <source>
        <dbReference type="ARBA" id="ARBA00022723"/>
    </source>
</evidence>
<feature type="region of interest" description="Disordered" evidence="7">
    <location>
        <begin position="1"/>
        <end position="20"/>
    </location>
</feature>
<dbReference type="InParanoid" id="W5MMQ4"/>
<proteinExistence type="predicted"/>
<dbReference type="eggNOG" id="KOG3069">
    <property type="taxonomic scope" value="Eukaryota"/>
</dbReference>